<comment type="caution">
    <text evidence="8">The sequence shown here is derived from an EMBL/GenBank/DDBJ whole genome shotgun (WGS) entry which is preliminary data.</text>
</comment>
<dbReference type="Proteomes" id="UP000308891">
    <property type="component" value="Unassembled WGS sequence"/>
</dbReference>
<dbReference type="GO" id="GO:0003677">
    <property type="term" value="F:DNA binding"/>
    <property type="evidence" value="ECO:0007669"/>
    <property type="project" value="UniProtKB-KW"/>
</dbReference>
<evidence type="ECO:0000256" key="5">
    <source>
        <dbReference type="ARBA" id="ARBA00023125"/>
    </source>
</evidence>
<dbReference type="SUPFAM" id="SSF46785">
    <property type="entry name" value="Winged helix' DNA-binding domain"/>
    <property type="match status" value="1"/>
</dbReference>
<dbReference type="GO" id="GO:0003700">
    <property type="term" value="F:DNA-binding transcription factor activity"/>
    <property type="evidence" value="ECO:0007669"/>
    <property type="project" value="InterPro"/>
</dbReference>
<dbReference type="InterPro" id="IPR015422">
    <property type="entry name" value="PyrdxlP-dep_Trfase_small"/>
</dbReference>
<dbReference type="GO" id="GO:0008483">
    <property type="term" value="F:transaminase activity"/>
    <property type="evidence" value="ECO:0007669"/>
    <property type="project" value="UniProtKB-KW"/>
</dbReference>
<dbReference type="EMBL" id="STGJ01000002">
    <property type="protein sequence ID" value="TIC86010.1"/>
    <property type="molecule type" value="Genomic_DNA"/>
</dbReference>
<feature type="domain" description="HTH gntR-type" evidence="7">
    <location>
        <begin position="4"/>
        <end position="72"/>
    </location>
</feature>
<dbReference type="PANTHER" id="PTHR46577">
    <property type="entry name" value="HTH-TYPE TRANSCRIPTIONAL REGULATORY PROTEIN GABR"/>
    <property type="match status" value="1"/>
</dbReference>
<evidence type="ECO:0000256" key="1">
    <source>
        <dbReference type="ARBA" id="ARBA00005384"/>
    </source>
</evidence>
<dbReference type="PROSITE" id="PS50949">
    <property type="entry name" value="HTH_GNTR"/>
    <property type="match status" value="1"/>
</dbReference>
<sequence>MHPLPRYQQLAAQLAAAIEGGTLGAGSRLPSVRACAGRHALSLNTVTAAYRLLEDQGLVEARPQSGYYVRSALAAPPGPLNARPALRDAPPATQQTLVDGVLAAQGRDDHLDLALACPHGAPFYPVERLARLTGTLLRQAPGLIGRYALPPGSPRLRAQIARRALDLGMRLSPDDIVLTHGTMEALQLALRAVTRPGDTVGVESPTYFNLYPLLESLGLKVLELPTDPQQGLSLDALEMLLSEGRLAALVAMPTVHNPLGCTMPLPAKQRLARLVNQYRVPLIEDALYAELQFADVPSPAVKAFDEAGWVMVCASYSKTLAPDYRVGYLEAGRFGDAVRRLKFASSIAEPMLLGEVVGEFLENGGYDRHLRALRRLYAQQVDTVRGLVARHFPAGTTATRPSGGFLLWLQLPPSVDTARLAEAALAERIVVMPGTLYSAGSRYRHCLRLTCCRALDERFVAALVRLGALAQAQAAASA</sequence>
<dbReference type="PANTHER" id="PTHR46577:SF2">
    <property type="entry name" value="TRANSCRIPTIONAL REGULATORY PROTEIN"/>
    <property type="match status" value="1"/>
</dbReference>
<evidence type="ECO:0000256" key="2">
    <source>
        <dbReference type="ARBA" id="ARBA00021531"/>
    </source>
</evidence>
<dbReference type="InterPro" id="IPR004839">
    <property type="entry name" value="Aminotransferase_I/II_large"/>
</dbReference>
<dbReference type="InterPro" id="IPR036388">
    <property type="entry name" value="WH-like_DNA-bd_sf"/>
</dbReference>
<dbReference type="Gene3D" id="1.10.10.10">
    <property type="entry name" value="Winged helix-like DNA-binding domain superfamily/Winged helix DNA-binding domain"/>
    <property type="match status" value="1"/>
</dbReference>
<keyword evidence="5" id="KW-0238">DNA-binding</keyword>
<accession>A0A4T0V304</accession>
<keyword evidence="4" id="KW-0805">Transcription regulation</keyword>
<dbReference type="InterPro" id="IPR015424">
    <property type="entry name" value="PyrdxlP-dep_Trfase"/>
</dbReference>
<keyword evidence="3" id="KW-0663">Pyridoxal phosphate</keyword>
<keyword evidence="8" id="KW-0808">Transferase</keyword>
<organism evidence="8 9">
    <name type="scientific">Crenobacter intestini</name>
    <dbReference type="NCBI Taxonomy" id="2563443"/>
    <lineage>
        <taxon>Bacteria</taxon>
        <taxon>Pseudomonadati</taxon>
        <taxon>Pseudomonadota</taxon>
        <taxon>Betaproteobacteria</taxon>
        <taxon>Neisseriales</taxon>
        <taxon>Neisseriaceae</taxon>
        <taxon>Crenobacter</taxon>
    </lineage>
</organism>
<reference evidence="8 9" key="1">
    <citation type="submission" date="2019-04" db="EMBL/GenBank/DDBJ databases">
        <title>Crenobacter sp. nov.</title>
        <authorList>
            <person name="Shi S."/>
        </authorList>
    </citation>
    <scope>NUCLEOTIDE SEQUENCE [LARGE SCALE GENOMIC DNA]</scope>
    <source>
        <strain evidence="8 9">GY 70310</strain>
    </source>
</reference>
<evidence type="ECO:0000313" key="8">
    <source>
        <dbReference type="EMBL" id="TIC86010.1"/>
    </source>
</evidence>
<dbReference type="InterPro" id="IPR000524">
    <property type="entry name" value="Tscrpt_reg_HTH_GntR"/>
</dbReference>
<dbReference type="OrthoDB" id="9803354at2"/>
<gene>
    <name evidence="8" type="ORF">E5K04_02590</name>
</gene>
<evidence type="ECO:0000256" key="6">
    <source>
        <dbReference type="ARBA" id="ARBA00023163"/>
    </source>
</evidence>
<evidence type="ECO:0000256" key="4">
    <source>
        <dbReference type="ARBA" id="ARBA00023015"/>
    </source>
</evidence>
<dbReference type="InterPro" id="IPR051446">
    <property type="entry name" value="HTH_trans_reg/aminotransferase"/>
</dbReference>
<dbReference type="InterPro" id="IPR036390">
    <property type="entry name" value="WH_DNA-bd_sf"/>
</dbReference>
<keyword evidence="6" id="KW-0804">Transcription</keyword>
<dbReference type="RefSeq" id="WP_136551356.1">
    <property type="nucleotide sequence ID" value="NZ_STGJ01000002.1"/>
</dbReference>
<comment type="similarity">
    <text evidence="1">In the C-terminal section; belongs to the class-I pyridoxal-phosphate-dependent aminotransferase family.</text>
</comment>
<dbReference type="CDD" id="cd00609">
    <property type="entry name" value="AAT_like"/>
    <property type="match status" value="1"/>
</dbReference>
<name>A0A4T0V304_9NEIS</name>
<dbReference type="Gene3D" id="3.40.640.10">
    <property type="entry name" value="Type I PLP-dependent aspartate aminotransferase-like (Major domain)"/>
    <property type="match status" value="1"/>
</dbReference>
<evidence type="ECO:0000313" key="9">
    <source>
        <dbReference type="Proteomes" id="UP000308891"/>
    </source>
</evidence>
<dbReference type="Gene3D" id="3.90.1150.10">
    <property type="entry name" value="Aspartate Aminotransferase, domain 1"/>
    <property type="match status" value="1"/>
</dbReference>
<proteinExistence type="inferred from homology"/>
<dbReference type="Pfam" id="PF00155">
    <property type="entry name" value="Aminotran_1_2"/>
    <property type="match status" value="1"/>
</dbReference>
<dbReference type="SUPFAM" id="SSF53383">
    <property type="entry name" value="PLP-dependent transferases"/>
    <property type="match status" value="1"/>
</dbReference>
<dbReference type="InterPro" id="IPR015421">
    <property type="entry name" value="PyrdxlP-dep_Trfase_major"/>
</dbReference>
<dbReference type="SMART" id="SM00345">
    <property type="entry name" value="HTH_GNTR"/>
    <property type="match status" value="1"/>
</dbReference>
<protein>
    <recommendedName>
        <fullName evidence="2">Putative 8-amino-7-oxononanoate synthase</fullName>
    </recommendedName>
</protein>
<dbReference type="CDD" id="cd07377">
    <property type="entry name" value="WHTH_GntR"/>
    <property type="match status" value="1"/>
</dbReference>
<evidence type="ECO:0000256" key="3">
    <source>
        <dbReference type="ARBA" id="ARBA00022898"/>
    </source>
</evidence>
<dbReference type="AlphaFoldDB" id="A0A4T0V304"/>
<evidence type="ECO:0000259" key="7">
    <source>
        <dbReference type="PROSITE" id="PS50949"/>
    </source>
</evidence>
<keyword evidence="8" id="KW-0032">Aminotransferase</keyword>
<dbReference type="Pfam" id="PF00392">
    <property type="entry name" value="GntR"/>
    <property type="match status" value="1"/>
</dbReference>
<keyword evidence="9" id="KW-1185">Reference proteome</keyword>
<dbReference type="GO" id="GO:0030170">
    <property type="term" value="F:pyridoxal phosphate binding"/>
    <property type="evidence" value="ECO:0007669"/>
    <property type="project" value="InterPro"/>
</dbReference>